<dbReference type="Proteomes" id="UP000234681">
    <property type="component" value="Chromosome 2"/>
</dbReference>
<reference evidence="1" key="2">
    <citation type="submission" date="2005-09" db="EMBL/GenBank/DDBJ databases">
        <authorList>
            <person name="Mural R.J."/>
            <person name="Li P.W."/>
            <person name="Adams M.D."/>
            <person name="Amanatides P.G."/>
            <person name="Baden-Tillson H."/>
            <person name="Barnstead M."/>
            <person name="Chin S.H."/>
            <person name="Dew I."/>
            <person name="Evans C.A."/>
            <person name="Ferriera S."/>
            <person name="Flanigan M."/>
            <person name="Fosler C."/>
            <person name="Glodek A."/>
            <person name="Gu Z."/>
            <person name="Holt R.A."/>
            <person name="Jennings D."/>
            <person name="Kraft C.L."/>
            <person name="Lu F."/>
            <person name="Nguyen T."/>
            <person name="Nusskern D.R."/>
            <person name="Pfannkoch C.M."/>
            <person name="Sitter C."/>
            <person name="Sutton G.G."/>
            <person name="Venter J.C."/>
            <person name="Wang Z."/>
            <person name="Woodage T."/>
            <person name="Zheng X.H."/>
            <person name="Zhong F."/>
        </authorList>
    </citation>
    <scope>NUCLEOTIDE SEQUENCE</scope>
    <source>
        <strain evidence="1">BN</strain>
    </source>
</reference>
<evidence type="ECO:0000313" key="1">
    <source>
        <dbReference type="EMBL" id="EDL85627.1"/>
    </source>
</evidence>
<dbReference type="EMBL" id="CH474015">
    <property type="protein sequence ID" value="EDL85627.1"/>
    <property type="molecule type" value="Genomic_DNA"/>
</dbReference>
<reference evidence="1" key="1">
    <citation type="journal article" date="2005" name="Genome Res.">
        <title>Gene and alternative splicing annotation with AIR.</title>
        <authorList>
            <person name="Florea L."/>
            <person name="Di Francesco V."/>
            <person name="Miller J."/>
            <person name="Turner R."/>
            <person name="Yao A."/>
            <person name="Harris M."/>
            <person name="Walenz B."/>
            <person name="Mobarry C."/>
            <person name="Merkulov G.V."/>
            <person name="Charlab R."/>
            <person name="Dew I."/>
            <person name="Deng Z."/>
            <person name="Istrail S."/>
            <person name="Li P."/>
            <person name="Sutton G."/>
        </authorList>
    </citation>
    <scope>NUCLEOTIDE SEQUENCE</scope>
    <source>
        <strain evidence="1">BN</strain>
    </source>
</reference>
<proteinExistence type="predicted"/>
<name>A6K373_RAT</name>
<gene>
    <name evidence="1" type="ORF">rCG_52030</name>
</gene>
<organism evidence="1">
    <name type="scientific">Rattus norvegicus</name>
    <name type="common">Rat</name>
    <dbReference type="NCBI Taxonomy" id="10116"/>
    <lineage>
        <taxon>Eukaryota</taxon>
        <taxon>Metazoa</taxon>
        <taxon>Chordata</taxon>
        <taxon>Craniata</taxon>
        <taxon>Vertebrata</taxon>
        <taxon>Euteleostomi</taxon>
        <taxon>Mammalia</taxon>
        <taxon>Eutheria</taxon>
        <taxon>Euarchontoglires</taxon>
        <taxon>Glires</taxon>
        <taxon>Rodentia</taxon>
        <taxon>Myomorpha</taxon>
        <taxon>Muroidea</taxon>
        <taxon>Muridae</taxon>
        <taxon>Murinae</taxon>
        <taxon>Rattus</taxon>
    </lineage>
</organism>
<dbReference type="AlphaFoldDB" id="A6K373"/>
<sequence>MCLGEDFMPVLASAIHFDVTIYSWLTSSQVCEKQSPRILQDGAEGESAVVLVRKSLPDVLPLHFY</sequence>
<accession>A6K373</accession>
<protein>
    <submittedName>
        <fullName evidence="1">RCG52030</fullName>
    </submittedName>
</protein>